<dbReference type="RefSeq" id="WP_377862576.1">
    <property type="nucleotide sequence ID" value="NZ_JBHLZU010000037.1"/>
</dbReference>
<evidence type="ECO:0000313" key="3">
    <source>
        <dbReference type="Proteomes" id="UP001589693"/>
    </source>
</evidence>
<keyword evidence="1" id="KW-0472">Membrane</keyword>
<organism evidence="2 3">
    <name type="scientific">Allokutzneria oryzae</name>
    <dbReference type="NCBI Taxonomy" id="1378989"/>
    <lineage>
        <taxon>Bacteria</taxon>
        <taxon>Bacillati</taxon>
        <taxon>Actinomycetota</taxon>
        <taxon>Actinomycetes</taxon>
        <taxon>Pseudonocardiales</taxon>
        <taxon>Pseudonocardiaceae</taxon>
        <taxon>Allokutzneria</taxon>
    </lineage>
</organism>
<sequence length="63" mass="6808">MPPTVIIDVNRRTLAWLTKVVVTTILTGVVAYAVYGWVGAAVVAGSVLVVLLALWGLYRLIVR</sequence>
<accession>A0ABV6ABS2</accession>
<proteinExistence type="predicted"/>
<name>A0ABV6ABS2_9PSEU</name>
<feature type="transmembrane region" description="Helical" evidence="1">
    <location>
        <begin position="16"/>
        <end position="35"/>
    </location>
</feature>
<keyword evidence="1" id="KW-1133">Transmembrane helix</keyword>
<dbReference type="EMBL" id="JBHLZU010000037">
    <property type="protein sequence ID" value="MFB9909664.1"/>
    <property type="molecule type" value="Genomic_DNA"/>
</dbReference>
<gene>
    <name evidence="2" type="ORF">ACFFQA_37510</name>
</gene>
<evidence type="ECO:0000256" key="1">
    <source>
        <dbReference type="SAM" id="Phobius"/>
    </source>
</evidence>
<feature type="transmembrane region" description="Helical" evidence="1">
    <location>
        <begin position="41"/>
        <end position="61"/>
    </location>
</feature>
<keyword evidence="3" id="KW-1185">Reference proteome</keyword>
<protein>
    <submittedName>
        <fullName evidence="2">Uncharacterized protein</fullName>
    </submittedName>
</protein>
<reference evidence="2 3" key="1">
    <citation type="submission" date="2024-09" db="EMBL/GenBank/DDBJ databases">
        <authorList>
            <person name="Sun Q."/>
            <person name="Mori K."/>
        </authorList>
    </citation>
    <scope>NUCLEOTIDE SEQUENCE [LARGE SCALE GENOMIC DNA]</scope>
    <source>
        <strain evidence="2 3">TBRC 7907</strain>
    </source>
</reference>
<evidence type="ECO:0000313" key="2">
    <source>
        <dbReference type="EMBL" id="MFB9909664.1"/>
    </source>
</evidence>
<dbReference type="Proteomes" id="UP001589693">
    <property type="component" value="Unassembled WGS sequence"/>
</dbReference>
<comment type="caution">
    <text evidence="2">The sequence shown here is derived from an EMBL/GenBank/DDBJ whole genome shotgun (WGS) entry which is preliminary data.</text>
</comment>
<keyword evidence="1" id="KW-0812">Transmembrane</keyword>